<comment type="subcellular location">
    <subcellularLocation>
        <location evidence="1">Cell outer membrane</location>
    </subcellularLocation>
</comment>
<evidence type="ECO:0000256" key="8">
    <source>
        <dbReference type="SAM" id="Coils"/>
    </source>
</evidence>
<evidence type="ECO:0000256" key="1">
    <source>
        <dbReference type="ARBA" id="ARBA00004442"/>
    </source>
</evidence>
<dbReference type="Pfam" id="PF02321">
    <property type="entry name" value="OEP"/>
    <property type="match status" value="2"/>
</dbReference>
<dbReference type="InterPro" id="IPR003423">
    <property type="entry name" value="OMP_efflux"/>
</dbReference>
<dbReference type="EMBL" id="LT608328">
    <property type="protein sequence ID" value="SCM55809.1"/>
    <property type="molecule type" value="Genomic_DNA"/>
</dbReference>
<evidence type="ECO:0000256" key="6">
    <source>
        <dbReference type="ARBA" id="ARBA00023136"/>
    </source>
</evidence>
<feature type="coiled-coil region" evidence="8">
    <location>
        <begin position="373"/>
        <end position="430"/>
    </location>
</feature>
<dbReference type="PANTHER" id="PTHR30026:SF20">
    <property type="entry name" value="OUTER MEMBRANE PROTEIN TOLC"/>
    <property type="match status" value="1"/>
</dbReference>
<evidence type="ECO:0000256" key="4">
    <source>
        <dbReference type="ARBA" id="ARBA00022452"/>
    </source>
</evidence>
<feature type="chain" id="PRO_5009603786" evidence="9">
    <location>
        <begin position="30"/>
        <end position="501"/>
    </location>
</feature>
<dbReference type="InterPro" id="IPR051906">
    <property type="entry name" value="TolC-like"/>
</dbReference>
<evidence type="ECO:0000313" key="10">
    <source>
        <dbReference type="EMBL" id="SCM55809.1"/>
    </source>
</evidence>
<feature type="signal peptide" evidence="9">
    <location>
        <begin position="1"/>
        <end position="29"/>
    </location>
</feature>
<dbReference type="Gene3D" id="1.20.1600.10">
    <property type="entry name" value="Outer membrane efflux proteins (OEP)"/>
    <property type="match status" value="1"/>
</dbReference>
<sequence>MEIKRFKKIGLVCLLALWSASLLFSPASAQSPMTIEQALDIAEENNPDLKAAKLNLERYQYNLLAQQASLKSRFSLDLNPVNYSKSRRFDNRLSQWYTNETFNTSGTFMVSQPILMTDGEISLINTFGWQDNKSIVEGMRNQNKAFSNDLYLRLNQPIFTYNRRKMELQEIEFDYENAGIRYALQRLNTERSITNQFYSVYMAQNNLAISKEELENTKQSYEIIRNKVEADLAAREELYQAELNLANAQSAVQERIVALENAKDQLKQTLGMDLDEDFDVTVEIDVSPLAIDLLQAVQSGLNSRMEIRQREIDIELAELQMIRTKSLNEFRGDISLSVGIIGDHERFGSMYDNPTQNPRVAISFAIPIFDWGEKKARVNAQKVAQTIAKLEQENQQIDIELDVRQTWRRLENLRSQIDIAEKSVRNAQLTYDLNLTRYREGDLTGMEINQYQTQLSNRKIAYAQALINYKIELLNLKILTLYDFEKEEPIVPIRGWKGTSN</sequence>
<keyword evidence="6" id="KW-0472">Membrane</keyword>
<dbReference type="GO" id="GO:1990281">
    <property type="term" value="C:efflux pump complex"/>
    <property type="evidence" value="ECO:0007669"/>
    <property type="project" value="TreeGrafter"/>
</dbReference>
<dbReference type="Proteomes" id="UP000178485">
    <property type="component" value="Chromosome i"/>
</dbReference>
<dbReference type="KEGG" id="pmuc:ING2E5A_0582"/>
<keyword evidence="11" id="KW-1185">Reference proteome</keyword>
<feature type="coiled-coil region" evidence="8">
    <location>
        <begin position="207"/>
        <end position="269"/>
    </location>
</feature>
<evidence type="ECO:0000256" key="2">
    <source>
        <dbReference type="ARBA" id="ARBA00007613"/>
    </source>
</evidence>
<dbReference type="SUPFAM" id="SSF56954">
    <property type="entry name" value="Outer membrane efflux proteins (OEP)"/>
    <property type="match status" value="1"/>
</dbReference>
<dbReference type="AlphaFoldDB" id="A0A1G4G4E7"/>
<dbReference type="GO" id="GO:0009279">
    <property type="term" value="C:cell outer membrane"/>
    <property type="evidence" value="ECO:0007669"/>
    <property type="project" value="UniProtKB-SubCell"/>
</dbReference>
<keyword evidence="3" id="KW-0813">Transport</keyword>
<keyword evidence="4" id="KW-1134">Transmembrane beta strand</keyword>
<keyword evidence="5" id="KW-0812">Transmembrane</keyword>
<dbReference type="STRING" id="1642646.ING2E5A_0582"/>
<name>A0A1G4G4E7_9BACT</name>
<evidence type="ECO:0000256" key="3">
    <source>
        <dbReference type="ARBA" id="ARBA00022448"/>
    </source>
</evidence>
<comment type="similarity">
    <text evidence="2">Belongs to the outer membrane factor (OMF) (TC 1.B.17) family.</text>
</comment>
<keyword evidence="8" id="KW-0175">Coiled coil</keyword>
<dbReference type="GO" id="GO:0015562">
    <property type="term" value="F:efflux transmembrane transporter activity"/>
    <property type="evidence" value="ECO:0007669"/>
    <property type="project" value="InterPro"/>
</dbReference>
<evidence type="ECO:0000256" key="9">
    <source>
        <dbReference type="SAM" id="SignalP"/>
    </source>
</evidence>
<accession>A0A1G4G4E7</accession>
<evidence type="ECO:0000256" key="5">
    <source>
        <dbReference type="ARBA" id="ARBA00022692"/>
    </source>
</evidence>
<gene>
    <name evidence="10" type="ORF">ING2E5A_0582</name>
</gene>
<dbReference type="PANTHER" id="PTHR30026">
    <property type="entry name" value="OUTER MEMBRANE PROTEIN TOLC"/>
    <property type="match status" value="1"/>
</dbReference>
<proteinExistence type="inferred from homology"/>
<keyword evidence="9" id="KW-0732">Signal</keyword>
<protein>
    <submittedName>
        <fullName evidence="10">Outer membrane efflux protein</fullName>
    </submittedName>
</protein>
<organism evidence="10 11">
    <name type="scientific">Petrimonas mucosa</name>
    <dbReference type="NCBI Taxonomy" id="1642646"/>
    <lineage>
        <taxon>Bacteria</taxon>
        <taxon>Pseudomonadati</taxon>
        <taxon>Bacteroidota</taxon>
        <taxon>Bacteroidia</taxon>
        <taxon>Bacteroidales</taxon>
        <taxon>Dysgonomonadaceae</taxon>
        <taxon>Petrimonas</taxon>
    </lineage>
</organism>
<evidence type="ECO:0000256" key="7">
    <source>
        <dbReference type="ARBA" id="ARBA00023237"/>
    </source>
</evidence>
<dbReference type="GO" id="GO:0015288">
    <property type="term" value="F:porin activity"/>
    <property type="evidence" value="ECO:0007669"/>
    <property type="project" value="TreeGrafter"/>
</dbReference>
<evidence type="ECO:0000313" key="11">
    <source>
        <dbReference type="Proteomes" id="UP000178485"/>
    </source>
</evidence>
<reference evidence="10 11" key="1">
    <citation type="submission" date="2016-08" db="EMBL/GenBank/DDBJ databases">
        <authorList>
            <person name="Seilhamer J.J."/>
        </authorList>
    </citation>
    <scope>NUCLEOTIDE SEQUENCE [LARGE SCALE GENOMIC DNA]</scope>
    <source>
        <strain evidence="10">ING2-E5A</strain>
    </source>
</reference>
<keyword evidence="7" id="KW-0998">Cell outer membrane</keyword>